<feature type="domain" description="HTH lacI-type" evidence="4">
    <location>
        <begin position="9"/>
        <end position="63"/>
    </location>
</feature>
<dbReference type="InterPro" id="IPR028082">
    <property type="entry name" value="Peripla_BP_I"/>
</dbReference>
<protein>
    <submittedName>
        <fullName evidence="5">LacI family DNA-binding transcriptional regulator</fullName>
    </submittedName>
</protein>
<evidence type="ECO:0000256" key="3">
    <source>
        <dbReference type="ARBA" id="ARBA00023163"/>
    </source>
</evidence>
<keyword evidence="2 5" id="KW-0238">DNA-binding</keyword>
<dbReference type="PROSITE" id="PS50932">
    <property type="entry name" value="HTH_LACI_2"/>
    <property type="match status" value="1"/>
</dbReference>
<dbReference type="InterPro" id="IPR001761">
    <property type="entry name" value="Peripla_BP/Lac1_sug-bd_dom"/>
</dbReference>
<dbReference type="EMBL" id="CP138858">
    <property type="protein sequence ID" value="WPJ97419.1"/>
    <property type="molecule type" value="Genomic_DNA"/>
</dbReference>
<dbReference type="Pfam" id="PF00356">
    <property type="entry name" value="LacI"/>
    <property type="match status" value="1"/>
</dbReference>
<dbReference type="GO" id="GO:0003677">
    <property type="term" value="F:DNA binding"/>
    <property type="evidence" value="ECO:0007669"/>
    <property type="project" value="UniProtKB-KW"/>
</dbReference>
<dbReference type="Gene3D" id="3.40.50.2300">
    <property type="match status" value="2"/>
</dbReference>
<dbReference type="Pfam" id="PF00532">
    <property type="entry name" value="Peripla_BP_1"/>
    <property type="match status" value="1"/>
</dbReference>
<dbReference type="CDD" id="cd01392">
    <property type="entry name" value="HTH_LacI"/>
    <property type="match status" value="1"/>
</dbReference>
<name>A0ABZ0RQ98_9BACT</name>
<dbReference type="SMART" id="SM00354">
    <property type="entry name" value="HTH_LACI"/>
    <property type="match status" value="1"/>
</dbReference>
<dbReference type="PANTHER" id="PTHR30146:SF109">
    <property type="entry name" value="HTH-TYPE TRANSCRIPTIONAL REGULATOR GALS"/>
    <property type="match status" value="1"/>
</dbReference>
<gene>
    <name evidence="5" type="ORF">SH580_06810</name>
</gene>
<dbReference type="PANTHER" id="PTHR30146">
    <property type="entry name" value="LACI-RELATED TRANSCRIPTIONAL REPRESSOR"/>
    <property type="match status" value="1"/>
</dbReference>
<evidence type="ECO:0000313" key="5">
    <source>
        <dbReference type="EMBL" id="WPJ97419.1"/>
    </source>
</evidence>
<keyword evidence="1" id="KW-0805">Transcription regulation</keyword>
<keyword evidence="6" id="KW-1185">Reference proteome</keyword>
<reference evidence="5 6" key="1">
    <citation type="submission" date="2023-11" db="EMBL/GenBank/DDBJ databases">
        <title>Coraliomargarita sp. nov., isolated from marine algae.</title>
        <authorList>
            <person name="Lee J.K."/>
            <person name="Baek J.H."/>
            <person name="Kim J.M."/>
            <person name="Choi D.G."/>
            <person name="Jeon C.O."/>
        </authorList>
    </citation>
    <scope>NUCLEOTIDE SEQUENCE [LARGE SCALE GENOMIC DNA]</scope>
    <source>
        <strain evidence="5 6">J2-16</strain>
    </source>
</reference>
<evidence type="ECO:0000259" key="4">
    <source>
        <dbReference type="PROSITE" id="PS50932"/>
    </source>
</evidence>
<dbReference type="SUPFAM" id="SSF47413">
    <property type="entry name" value="lambda repressor-like DNA-binding domains"/>
    <property type="match status" value="1"/>
</dbReference>
<sequence length="358" mass="40204">MPHSPERRPNMQQIGQAAGVSKSAVSLALRNDPRIPEATRLRIQQIAEEMGYRRNPVVDSLMTQLRAGRQPTFQANLGLINCSPISDLSKNHTFRRLREGVLRRAEDLGYGIEEFWLQQPDMRPQRLKQIVETRGIRGLILIAALSPDTIDRGYVDFWYDFACAVIGVTHLNNRLNCASNDQYLTARRATGKVLELGYKRPMLVVPPHDDALLEDKFSAGFYSAARHLSVLDQIPVVPLDLDDPHAALQAIRQQRPDVVITNKSEFYSVLQDDGIRIPKDLGLVHLDWHDALANIAGMRQNNRVVGSAGVDLVVGQLQKNEFGSQEFPKVVQIESVWIDGPSVKLQKPVEKNVSKKKT</sequence>
<dbReference type="SUPFAM" id="SSF53822">
    <property type="entry name" value="Periplasmic binding protein-like I"/>
    <property type="match status" value="1"/>
</dbReference>
<dbReference type="InterPro" id="IPR010982">
    <property type="entry name" value="Lambda_DNA-bd_dom_sf"/>
</dbReference>
<dbReference type="Proteomes" id="UP001324993">
    <property type="component" value="Chromosome"/>
</dbReference>
<evidence type="ECO:0000313" key="6">
    <source>
        <dbReference type="Proteomes" id="UP001324993"/>
    </source>
</evidence>
<dbReference type="InterPro" id="IPR000843">
    <property type="entry name" value="HTH_LacI"/>
</dbReference>
<keyword evidence="3" id="KW-0804">Transcription</keyword>
<evidence type="ECO:0000256" key="2">
    <source>
        <dbReference type="ARBA" id="ARBA00023125"/>
    </source>
</evidence>
<organism evidence="5 6">
    <name type="scientific">Coraliomargarita algicola</name>
    <dbReference type="NCBI Taxonomy" id="3092156"/>
    <lineage>
        <taxon>Bacteria</taxon>
        <taxon>Pseudomonadati</taxon>
        <taxon>Verrucomicrobiota</taxon>
        <taxon>Opitutia</taxon>
        <taxon>Puniceicoccales</taxon>
        <taxon>Coraliomargaritaceae</taxon>
        <taxon>Coraliomargarita</taxon>
    </lineage>
</organism>
<proteinExistence type="predicted"/>
<evidence type="ECO:0000256" key="1">
    <source>
        <dbReference type="ARBA" id="ARBA00023015"/>
    </source>
</evidence>
<dbReference type="Gene3D" id="1.10.260.40">
    <property type="entry name" value="lambda repressor-like DNA-binding domains"/>
    <property type="match status" value="1"/>
</dbReference>
<dbReference type="RefSeq" id="WP_319834263.1">
    <property type="nucleotide sequence ID" value="NZ_CP138858.1"/>
</dbReference>
<accession>A0ABZ0RQ98</accession>